<accession>A0A2P6NP24</accession>
<dbReference type="PANTHER" id="PTHR11689:SF136">
    <property type="entry name" value="H(+)_CL(-) EXCHANGE TRANSPORTER 7"/>
    <property type="match status" value="1"/>
</dbReference>
<dbReference type="Gene3D" id="3.10.580.20">
    <property type="match status" value="1"/>
</dbReference>
<sequence length="273" mass="31472">MGREPLCQKWRRWRNEDRSGHGQTLGEWISTIVSDVEPVVFAMLGAAYVLAGIFRTPISLTAIIIEATRIVFAMLGAAYVLAGIFRTPISLTAIIIEATRSEKLDTLTLLTITDIGLSLPVFFVMFISKWIGDFFDSGIYNSVYRVIRYPVLNWDPPSWSQWLEARHILRDTTHNGFPVVRDNEKFVGIILRSQLTLLLRWKQYVKNQKVVPLDKFREEYPRFPSINDVTLSAEDIELSWMDLELCILSHHHHCRRWRCSSLPVSSKLFAFGQ</sequence>
<dbReference type="PANTHER" id="PTHR11689">
    <property type="entry name" value="CHLORIDE CHANNEL PROTEIN CLC FAMILY MEMBER"/>
    <property type="match status" value="1"/>
</dbReference>
<dbReference type="GO" id="GO:0015108">
    <property type="term" value="F:chloride transmembrane transporter activity"/>
    <property type="evidence" value="ECO:0007669"/>
    <property type="project" value="InterPro"/>
</dbReference>
<keyword evidence="2" id="KW-0129">CBS domain</keyword>
<dbReference type="EMBL" id="MDYQ01000040">
    <property type="protein sequence ID" value="PRP85709.1"/>
    <property type="molecule type" value="Genomic_DNA"/>
</dbReference>
<feature type="transmembrane region" description="Helical" evidence="3">
    <location>
        <begin position="39"/>
        <end position="58"/>
    </location>
</feature>
<evidence type="ECO:0000256" key="1">
    <source>
        <dbReference type="ARBA" id="ARBA00022737"/>
    </source>
</evidence>
<dbReference type="Gene3D" id="1.10.3080.10">
    <property type="entry name" value="Clc chloride channel"/>
    <property type="match status" value="2"/>
</dbReference>
<dbReference type="InParanoid" id="A0A2P6NP24"/>
<name>A0A2P6NP24_9EUKA</name>
<organism evidence="4 5">
    <name type="scientific">Planoprotostelium fungivorum</name>
    <dbReference type="NCBI Taxonomy" id="1890364"/>
    <lineage>
        <taxon>Eukaryota</taxon>
        <taxon>Amoebozoa</taxon>
        <taxon>Evosea</taxon>
        <taxon>Variosea</taxon>
        <taxon>Cavosteliida</taxon>
        <taxon>Cavosteliaceae</taxon>
        <taxon>Planoprotostelium</taxon>
    </lineage>
</organism>
<keyword evidence="5" id="KW-1185">Reference proteome</keyword>
<dbReference type="SUPFAM" id="SSF54631">
    <property type="entry name" value="CBS-domain pair"/>
    <property type="match status" value="1"/>
</dbReference>
<keyword evidence="3" id="KW-0812">Transmembrane</keyword>
<dbReference type="Proteomes" id="UP000241769">
    <property type="component" value="Unassembled WGS sequence"/>
</dbReference>
<dbReference type="OrthoDB" id="428525at2759"/>
<proteinExistence type="predicted"/>
<keyword evidence="3" id="KW-0472">Membrane</keyword>
<dbReference type="GO" id="GO:0005765">
    <property type="term" value="C:lysosomal membrane"/>
    <property type="evidence" value="ECO:0007669"/>
    <property type="project" value="TreeGrafter"/>
</dbReference>
<dbReference type="InterPro" id="IPR046342">
    <property type="entry name" value="CBS_dom_sf"/>
</dbReference>
<feature type="transmembrane region" description="Helical" evidence="3">
    <location>
        <begin position="70"/>
        <end position="96"/>
    </location>
</feature>
<keyword evidence="3" id="KW-1133">Transmembrane helix</keyword>
<protein>
    <submittedName>
        <fullName evidence="4">H(+)/Cl(-) exchange transporter 7-like</fullName>
    </submittedName>
</protein>
<keyword evidence="1" id="KW-0677">Repeat</keyword>
<evidence type="ECO:0000256" key="3">
    <source>
        <dbReference type="SAM" id="Phobius"/>
    </source>
</evidence>
<dbReference type="SUPFAM" id="SSF81340">
    <property type="entry name" value="Clc chloride channel"/>
    <property type="match status" value="2"/>
</dbReference>
<dbReference type="AlphaFoldDB" id="A0A2P6NP24"/>
<evidence type="ECO:0000256" key="2">
    <source>
        <dbReference type="ARBA" id="ARBA00023122"/>
    </source>
</evidence>
<feature type="transmembrane region" description="Helical" evidence="3">
    <location>
        <begin position="108"/>
        <end position="127"/>
    </location>
</feature>
<evidence type="ECO:0000313" key="5">
    <source>
        <dbReference type="Proteomes" id="UP000241769"/>
    </source>
</evidence>
<evidence type="ECO:0000313" key="4">
    <source>
        <dbReference type="EMBL" id="PRP85709.1"/>
    </source>
</evidence>
<dbReference type="InterPro" id="IPR051280">
    <property type="entry name" value="Cl-channel/antiporter"/>
</dbReference>
<reference evidence="4 5" key="1">
    <citation type="journal article" date="2018" name="Genome Biol. Evol.">
        <title>Multiple Roots of Fruiting Body Formation in Amoebozoa.</title>
        <authorList>
            <person name="Hillmann F."/>
            <person name="Forbes G."/>
            <person name="Novohradska S."/>
            <person name="Ferling I."/>
            <person name="Riege K."/>
            <person name="Groth M."/>
            <person name="Westermann M."/>
            <person name="Marz M."/>
            <person name="Spaller T."/>
            <person name="Winckler T."/>
            <person name="Schaap P."/>
            <person name="Glockner G."/>
        </authorList>
    </citation>
    <scope>NUCLEOTIDE SEQUENCE [LARGE SCALE GENOMIC DNA]</scope>
    <source>
        <strain evidence="4 5">Jena</strain>
    </source>
</reference>
<comment type="caution">
    <text evidence="4">The sequence shown here is derived from an EMBL/GenBank/DDBJ whole genome shotgun (WGS) entry which is preliminary data.</text>
</comment>
<dbReference type="InterPro" id="IPR014743">
    <property type="entry name" value="Cl-channel_core"/>
</dbReference>
<gene>
    <name evidence="4" type="ORF">PROFUN_06303</name>
</gene>